<gene>
    <name evidence="3" type="ORF">ENV35_07285</name>
</gene>
<dbReference type="InterPro" id="IPR050812">
    <property type="entry name" value="Preph/Arog_dehydrog"/>
</dbReference>
<dbReference type="PROSITE" id="PS51176">
    <property type="entry name" value="PDH_ADH"/>
    <property type="match status" value="1"/>
</dbReference>
<reference evidence="3" key="1">
    <citation type="journal article" date="2020" name="mSystems">
        <title>Genome- and Community-Level Interaction Insights into Carbon Utilization and Element Cycling Functions of Hydrothermarchaeota in Hydrothermal Sediment.</title>
        <authorList>
            <person name="Zhou Z."/>
            <person name="Liu Y."/>
            <person name="Xu W."/>
            <person name="Pan J."/>
            <person name="Luo Z.H."/>
            <person name="Li M."/>
        </authorList>
    </citation>
    <scope>NUCLEOTIDE SEQUENCE [LARGE SCALE GENOMIC DNA]</scope>
    <source>
        <strain evidence="3">SpSt-751</strain>
    </source>
</reference>
<accession>A0A7C3SP24</accession>
<dbReference type="Gene3D" id="1.10.3660.10">
    <property type="entry name" value="6-phosphogluconate dehydrogenase C-terminal like domain"/>
    <property type="match status" value="1"/>
</dbReference>
<dbReference type="PANTHER" id="PTHR21363:SF0">
    <property type="entry name" value="PREPHENATE DEHYDROGENASE [NADP(+)]"/>
    <property type="match status" value="1"/>
</dbReference>
<dbReference type="Gene3D" id="3.40.50.720">
    <property type="entry name" value="NAD(P)-binding Rossmann-like Domain"/>
    <property type="match status" value="1"/>
</dbReference>
<keyword evidence="1" id="KW-0560">Oxidoreductase</keyword>
<name>A0A7C3SP24_9BACT</name>
<protein>
    <submittedName>
        <fullName evidence="3">Prephenate dehydrogenase/arogenate dehydrogenase family protein</fullName>
    </submittedName>
</protein>
<dbReference type="AlphaFoldDB" id="A0A7C3SP24"/>
<dbReference type="SUPFAM" id="SSF48179">
    <property type="entry name" value="6-phosphogluconate dehydrogenase C-terminal domain-like"/>
    <property type="match status" value="1"/>
</dbReference>
<feature type="domain" description="Prephenate/arogenate dehydrogenase" evidence="2">
    <location>
        <begin position="1"/>
        <end position="280"/>
    </location>
</feature>
<dbReference type="GO" id="GO:0004665">
    <property type="term" value="F:prephenate dehydrogenase (NADP+) activity"/>
    <property type="evidence" value="ECO:0007669"/>
    <property type="project" value="InterPro"/>
</dbReference>
<organism evidence="3">
    <name type="scientific">Dictyoglomus turgidum</name>
    <dbReference type="NCBI Taxonomy" id="513050"/>
    <lineage>
        <taxon>Bacteria</taxon>
        <taxon>Pseudomonadati</taxon>
        <taxon>Dictyoglomota</taxon>
        <taxon>Dictyoglomia</taxon>
        <taxon>Dictyoglomales</taxon>
        <taxon>Dictyoglomaceae</taxon>
        <taxon>Dictyoglomus</taxon>
    </lineage>
</organism>
<dbReference type="SUPFAM" id="SSF51735">
    <property type="entry name" value="NAD(P)-binding Rossmann-fold domains"/>
    <property type="match status" value="1"/>
</dbReference>
<comment type="caution">
    <text evidence="3">The sequence shown here is derived from an EMBL/GenBank/DDBJ whole genome shotgun (WGS) entry which is preliminary data.</text>
</comment>
<dbReference type="InterPro" id="IPR046826">
    <property type="entry name" value="PDH_N"/>
</dbReference>
<dbReference type="PANTHER" id="PTHR21363">
    <property type="entry name" value="PREPHENATE DEHYDROGENASE"/>
    <property type="match status" value="1"/>
</dbReference>
<dbReference type="EMBL" id="DTGA01000190">
    <property type="protein sequence ID" value="HGB31660.1"/>
    <property type="molecule type" value="Genomic_DNA"/>
</dbReference>
<dbReference type="GO" id="GO:0008977">
    <property type="term" value="F:prephenate dehydrogenase (NAD+) activity"/>
    <property type="evidence" value="ECO:0007669"/>
    <property type="project" value="InterPro"/>
</dbReference>
<dbReference type="InterPro" id="IPR003099">
    <property type="entry name" value="Prephen_DH"/>
</dbReference>
<evidence type="ECO:0000313" key="3">
    <source>
        <dbReference type="EMBL" id="HGB31660.1"/>
    </source>
</evidence>
<dbReference type="InterPro" id="IPR008927">
    <property type="entry name" value="6-PGluconate_DH-like_C_sf"/>
</dbReference>
<sequence length="280" mass="31764">MKIGIIGLGLIGTSIAMAIKKKDGDIEIWGIDKDIDTINFLKDKDIFSYISIDIHEIEREIEDTDIIFISVYPSGVKDVLLNLKNYITERNIISDTSSTKGKIMTFVNNDKLLCKVFIGGHPLAGREVSGAYGAIPDLFKGKIYFLSPAKGVEKDKIDTFMSFIENIGALPILIDPYEHDRILAYSSHLPQIVAYLLAYTSIKDSPNFLGTGFKDTTRIAKSDTKLWMDIIKENYYEILNVVCEFKNNIDLFSSYLKDKNFDKIEEIFKTAREKRMKIEG</sequence>
<dbReference type="Pfam" id="PF20463">
    <property type="entry name" value="PDH_C"/>
    <property type="match status" value="1"/>
</dbReference>
<proteinExistence type="predicted"/>
<evidence type="ECO:0000256" key="1">
    <source>
        <dbReference type="ARBA" id="ARBA00023002"/>
    </source>
</evidence>
<dbReference type="GO" id="GO:0070403">
    <property type="term" value="F:NAD+ binding"/>
    <property type="evidence" value="ECO:0007669"/>
    <property type="project" value="InterPro"/>
</dbReference>
<dbReference type="InterPro" id="IPR036291">
    <property type="entry name" value="NAD(P)-bd_dom_sf"/>
</dbReference>
<evidence type="ECO:0000259" key="2">
    <source>
        <dbReference type="PROSITE" id="PS51176"/>
    </source>
</evidence>
<dbReference type="InterPro" id="IPR046825">
    <property type="entry name" value="PDH_C"/>
</dbReference>
<dbReference type="GO" id="GO:0006571">
    <property type="term" value="P:tyrosine biosynthetic process"/>
    <property type="evidence" value="ECO:0007669"/>
    <property type="project" value="InterPro"/>
</dbReference>
<dbReference type="Pfam" id="PF02153">
    <property type="entry name" value="PDH_N"/>
    <property type="match status" value="1"/>
</dbReference>